<feature type="transmembrane region" description="Helical" evidence="12">
    <location>
        <begin position="74"/>
        <end position="96"/>
    </location>
</feature>
<comment type="caution">
    <text evidence="13">The sequence shown here is derived from an EMBL/GenBank/DDBJ whole genome shotgun (WGS) entry which is preliminary data.</text>
</comment>
<keyword evidence="4 12" id="KW-0328">Glycosyltransferase</keyword>
<feature type="transmembrane region" description="Helical" evidence="12">
    <location>
        <begin position="187"/>
        <end position="211"/>
    </location>
</feature>
<keyword evidence="8 12" id="KW-1133">Transmembrane helix</keyword>
<name>A0AAV7GM40_DENCH</name>
<gene>
    <name evidence="13" type="ORF">IEQ34_014670</name>
</gene>
<dbReference type="PANTHER" id="PTHR22760">
    <property type="entry name" value="GLYCOSYLTRANSFERASE"/>
    <property type="match status" value="1"/>
</dbReference>
<reference evidence="13 14" key="1">
    <citation type="journal article" date="2021" name="Hortic Res">
        <title>Chromosome-scale assembly of the Dendrobium chrysotoxum genome enhances the understanding of orchid evolution.</title>
        <authorList>
            <person name="Zhang Y."/>
            <person name="Zhang G.Q."/>
            <person name="Zhang D."/>
            <person name="Liu X.D."/>
            <person name="Xu X.Y."/>
            <person name="Sun W.H."/>
            <person name="Yu X."/>
            <person name="Zhu X."/>
            <person name="Wang Z.W."/>
            <person name="Zhao X."/>
            <person name="Zhong W.Y."/>
            <person name="Chen H."/>
            <person name="Yin W.L."/>
            <person name="Huang T."/>
            <person name="Niu S.C."/>
            <person name="Liu Z.J."/>
        </authorList>
    </citation>
    <scope>NUCLEOTIDE SEQUENCE [LARGE SCALE GENOMIC DNA]</scope>
    <source>
        <strain evidence="13">Lindl</strain>
    </source>
</reference>
<evidence type="ECO:0000256" key="6">
    <source>
        <dbReference type="ARBA" id="ARBA00022692"/>
    </source>
</evidence>
<evidence type="ECO:0000256" key="9">
    <source>
        <dbReference type="ARBA" id="ARBA00023136"/>
    </source>
</evidence>
<dbReference type="GO" id="GO:0006487">
    <property type="term" value="P:protein N-linked glycosylation"/>
    <property type="evidence" value="ECO:0007669"/>
    <property type="project" value="TreeGrafter"/>
</dbReference>
<organism evidence="13 14">
    <name type="scientific">Dendrobium chrysotoxum</name>
    <name type="common">Orchid</name>
    <dbReference type="NCBI Taxonomy" id="161865"/>
    <lineage>
        <taxon>Eukaryota</taxon>
        <taxon>Viridiplantae</taxon>
        <taxon>Streptophyta</taxon>
        <taxon>Embryophyta</taxon>
        <taxon>Tracheophyta</taxon>
        <taxon>Spermatophyta</taxon>
        <taxon>Magnoliopsida</taxon>
        <taxon>Liliopsida</taxon>
        <taxon>Asparagales</taxon>
        <taxon>Orchidaceae</taxon>
        <taxon>Epidendroideae</taxon>
        <taxon>Malaxideae</taxon>
        <taxon>Dendrobiinae</taxon>
        <taxon>Dendrobium</taxon>
    </lineage>
</organism>
<keyword evidence="5" id="KW-0808">Transferase</keyword>
<feature type="transmembrane region" description="Helical" evidence="12">
    <location>
        <begin position="223"/>
        <end position="243"/>
    </location>
</feature>
<keyword evidence="14" id="KW-1185">Reference proteome</keyword>
<keyword evidence="6 12" id="KW-0812">Transmembrane</keyword>
<accession>A0AAV7GM40</accession>
<evidence type="ECO:0000256" key="5">
    <source>
        <dbReference type="ARBA" id="ARBA00022679"/>
    </source>
</evidence>
<dbReference type="Proteomes" id="UP000775213">
    <property type="component" value="Unassembled WGS sequence"/>
</dbReference>
<evidence type="ECO:0000313" key="14">
    <source>
        <dbReference type="Proteomes" id="UP000775213"/>
    </source>
</evidence>
<feature type="transmembrane region" description="Helical" evidence="12">
    <location>
        <begin position="356"/>
        <end position="378"/>
    </location>
</feature>
<evidence type="ECO:0000256" key="11">
    <source>
        <dbReference type="ARBA" id="ARBA00048899"/>
    </source>
</evidence>
<evidence type="ECO:0000256" key="10">
    <source>
        <dbReference type="ARBA" id="ARBA00044721"/>
    </source>
</evidence>
<comment type="function">
    <text evidence="10">Mannosyltransferase that operates in the biosynthetic pathway of dolichol-linked oligosaccharides, the glycan precursors employed in protein asparagine (N)-glycosylation. The assembly of dolichol-linked oligosaccharides begins on the cytosolic side of the endoplasmic reticulum membrane and finishes in its lumen. The sequential addition of sugars to dolichol pyrophosphate produces dolichol-linked oligosaccharides containing fourteen sugars, including two GlcNAcs, nine mannoses and three glucoses. Once assembled, the oligosaccharide is transferred from the lipid to nascent proteins by oligosaccharyltransferases. In the lumen of the endoplasmic reticulum, adds the eighth mannose residue in an alpha-1,6 linkage onto Man(7)GlcNAc(2)-PP-dolichol to produce Man(8)GlcNAc(2)-PP-dolichol.</text>
</comment>
<evidence type="ECO:0000256" key="12">
    <source>
        <dbReference type="RuleBase" id="RU363075"/>
    </source>
</evidence>
<comment type="similarity">
    <text evidence="3 12">Belongs to the glycosyltransferase 22 family.</text>
</comment>
<dbReference type="EMBL" id="JAGFBR010000013">
    <property type="protein sequence ID" value="KAH0456763.1"/>
    <property type="molecule type" value="Genomic_DNA"/>
</dbReference>
<dbReference type="GO" id="GO:0005789">
    <property type="term" value="C:endoplasmic reticulum membrane"/>
    <property type="evidence" value="ECO:0007669"/>
    <property type="project" value="UniProtKB-SubCell"/>
</dbReference>
<evidence type="ECO:0000256" key="8">
    <source>
        <dbReference type="ARBA" id="ARBA00022989"/>
    </source>
</evidence>
<dbReference type="AlphaFoldDB" id="A0AAV7GM40"/>
<evidence type="ECO:0000256" key="4">
    <source>
        <dbReference type="ARBA" id="ARBA00022676"/>
    </source>
</evidence>
<protein>
    <recommendedName>
        <fullName evidence="12">Mannosyltransferase</fullName>
        <ecNumber evidence="12">2.4.1.-</ecNumber>
    </recommendedName>
</protein>
<comment type="pathway">
    <text evidence="2">Protein modification; protein glycosylation.</text>
</comment>
<dbReference type="Pfam" id="PF03901">
    <property type="entry name" value="Glyco_transf_22"/>
    <property type="match status" value="1"/>
</dbReference>
<sequence length="504" mass="57698">MERQEAAKQKPCTNSSSLLQRHGWDLLLGAIAAFYLIMVPYTKVEESFNVQAMHDLLYHQQHIYRYDHLEFPGVVPRTFTGAIIVSILASPVIAMMQLFHAAKIYSLLTVRLVLGCLVLSALRFFRIQVRRKFGLHVEAFFAILTAMQFHLLFYSTRPLPNILAFVLVNLAYGFWFEGNATSTLKCLIAATAIFRCDTVLLFIPIALELLLSKSISLLQSIKCCVNTAVLCMGLTLLVDSIFWQRILWPELEVFWFNSVLNRSSEWGTHAFHWYFTSALPRSLLVAYPLSLLGVLLDRRMIRYFAPVFSFVLLYSKLPHKELRFIIGSVPIFNLSAAIAASRVYNNRRKKIWKLLFLMMLGSLLVSLGCSAIMFMASYDNYPGGYALNALHQIGDSRHLPTKMVHIDSFTAMNGISRFSEEYPWRYSKEEGLALGEYRDKNFTFLLNELPFVDGYKCLFAVNGFSRALLHPRFPPFSLLKEPKVFVHGNLRYQEIFLASWPGCP</sequence>
<feature type="transmembrane region" description="Helical" evidence="12">
    <location>
        <begin position="271"/>
        <end position="293"/>
    </location>
</feature>
<feature type="transmembrane region" description="Helical" evidence="12">
    <location>
        <begin position="159"/>
        <end position="175"/>
    </location>
</feature>
<comment type="catalytic activity">
    <reaction evidence="11">
        <text>an alpha-D-Man-(1-&gt;2)-alpha-D-Man-(1-&gt;2)-alpha-D-Man-(1-&gt;3)-[alpha-D-Man-(1-&gt;2)-alpha-D-Man-(1-&gt;3)-alpha-D-Man-(1-&gt;6)]-beta-D-Man-(1-&gt;4)-beta-D-GlcNAc-(1-&gt;4)-alpha-D-GlcNAc-diphospho-di-trans,poly-cis-dolichol + a di-trans,poly-cis-dolichyl beta-D-mannosyl phosphate = an alpha-D-Man-(1-&gt;2)-alpha-D-Man-(1-&gt;2)-alpha-D-Man-(1-&gt;3)-[alpha-D-Man-(1-&gt;2)-alpha-D-Man-(1-&gt;3)-[alpha-D-Man-(1-&gt;6)]-alpha-D-Man-(1-&gt;6)]-beta-D-Man-(1-&gt;4)-beta-D-GlcNAc-(1-&gt;4)-alpha-D-GlcNAc-diphospho-di-trans,poly-cis-dolichol + a di-trans,poly-cis-dolichyl phosphate + H(+)</text>
        <dbReference type="Rhea" id="RHEA:29535"/>
        <dbReference type="Rhea" id="RHEA-COMP:19498"/>
        <dbReference type="Rhea" id="RHEA-COMP:19501"/>
        <dbReference type="Rhea" id="RHEA-COMP:19518"/>
        <dbReference type="Rhea" id="RHEA-COMP:19519"/>
        <dbReference type="ChEBI" id="CHEBI:15378"/>
        <dbReference type="ChEBI" id="CHEBI:57683"/>
        <dbReference type="ChEBI" id="CHEBI:58211"/>
        <dbReference type="ChEBI" id="CHEBI:132517"/>
        <dbReference type="ChEBI" id="CHEBI:132519"/>
        <dbReference type="EC" id="2.4.1.260"/>
    </reaction>
    <physiologicalReaction direction="left-to-right" evidence="11">
        <dbReference type="Rhea" id="RHEA:29536"/>
    </physiologicalReaction>
</comment>
<proteinExistence type="inferred from homology"/>
<keyword evidence="7 12" id="KW-0256">Endoplasmic reticulum</keyword>
<evidence type="ECO:0000256" key="3">
    <source>
        <dbReference type="ARBA" id="ARBA00007063"/>
    </source>
</evidence>
<evidence type="ECO:0000256" key="1">
    <source>
        <dbReference type="ARBA" id="ARBA00004477"/>
    </source>
</evidence>
<dbReference type="InterPro" id="IPR005599">
    <property type="entry name" value="GPI_mannosylTrfase"/>
</dbReference>
<comment type="subcellular location">
    <subcellularLocation>
        <location evidence="1 12">Endoplasmic reticulum membrane</location>
        <topology evidence="1 12">Multi-pass membrane protein</topology>
    </subcellularLocation>
</comment>
<keyword evidence="9 12" id="KW-0472">Membrane</keyword>
<dbReference type="GO" id="GO:0052917">
    <property type="term" value="F:dol-P-Man:Man(7)GlcNAc(2)-PP-Dol alpha-1,6-mannosyltransferase activity"/>
    <property type="evidence" value="ECO:0007669"/>
    <property type="project" value="UniProtKB-EC"/>
</dbReference>
<evidence type="ECO:0000256" key="7">
    <source>
        <dbReference type="ARBA" id="ARBA00022824"/>
    </source>
</evidence>
<evidence type="ECO:0000256" key="2">
    <source>
        <dbReference type="ARBA" id="ARBA00004922"/>
    </source>
</evidence>
<evidence type="ECO:0000313" key="13">
    <source>
        <dbReference type="EMBL" id="KAH0456763.1"/>
    </source>
</evidence>
<dbReference type="PANTHER" id="PTHR22760:SF1">
    <property type="entry name" value="DOL-P-MAN:MAN(7)GLCNAC(2)-PP-DOL ALPHA-1,6-MANNOSYLTRANSFERASE"/>
    <property type="match status" value="1"/>
</dbReference>
<feature type="transmembrane region" description="Helical" evidence="12">
    <location>
        <begin position="108"/>
        <end position="127"/>
    </location>
</feature>
<dbReference type="EC" id="2.4.1.-" evidence="12"/>